<dbReference type="Gene3D" id="3.90.1410.10">
    <property type="entry name" value="set domain protein methyltransferase, domain 1"/>
    <property type="match status" value="1"/>
</dbReference>
<reference evidence="3" key="1">
    <citation type="submission" date="2021-12" db="EMBL/GenBank/DDBJ databases">
        <title>Prjna785345.</title>
        <authorList>
            <person name="Rujirawat T."/>
            <person name="Krajaejun T."/>
        </authorList>
    </citation>
    <scope>NUCLEOTIDE SEQUENCE</scope>
    <source>
        <strain evidence="3">Pi057C3</strain>
    </source>
</reference>
<dbReference type="EMBL" id="JAKCXM010000015">
    <property type="protein sequence ID" value="KAJ0408011.1"/>
    <property type="molecule type" value="Genomic_DNA"/>
</dbReference>
<sequence length="464" mass="51039">MANLEKWIAAQRELVSVSADVDPTSDRSAAECGEGDRTIYARRAIADGTVLVKLDRGAYLNGSQWLSSLEDKVEPSDLQRLRDELSQRSPSATVMTALALLHEVSRGDKSHFHGYIQQLPQRIPLPMTWSESERAMLRSTAASPIVDFDLVRNVFKSFVSPLQRMFQTIWSAEECTLERFVWAYTVISSRAFSIDDLRDPTLLPVIDMANHDAEDPNAEIRRSEDGSFSLVATRAIAADEPVTISYGNLSNAQVSACVGYGFVLPHSTPNDTILLQESDIRDVFSLLLGGASHDDALALLTRQTADTVTTTEAEQSEPADDSEAPSAAKRRRLFVADTGARQPKASDMLFALNSNAAEDFGISDTLLSFVMANELSTDVLHDVLTVLLQFKDKSYSQLLASAAASPADDQASALSRQLVTHERQITRRILLGIMTMEEESSSDGEQDPDDEEDEDEEAEEDEEA</sequence>
<dbReference type="Pfam" id="PF00856">
    <property type="entry name" value="SET"/>
    <property type="match status" value="1"/>
</dbReference>
<feature type="region of interest" description="Disordered" evidence="1">
    <location>
        <begin position="434"/>
        <end position="464"/>
    </location>
</feature>
<evidence type="ECO:0000256" key="1">
    <source>
        <dbReference type="SAM" id="MobiDB-lite"/>
    </source>
</evidence>
<comment type="caution">
    <text evidence="3">The sequence shown here is derived from an EMBL/GenBank/DDBJ whole genome shotgun (WGS) entry which is preliminary data.</text>
</comment>
<evidence type="ECO:0000313" key="4">
    <source>
        <dbReference type="Proteomes" id="UP001209570"/>
    </source>
</evidence>
<gene>
    <name evidence="3" type="ORF">P43SY_000215</name>
</gene>
<organism evidence="3 4">
    <name type="scientific">Pythium insidiosum</name>
    <name type="common">Pythiosis disease agent</name>
    <dbReference type="NCBI Taxonomy" id="114742"/>
    <lineage>
        <taxon>Eukaryota</taxon>
        <taxon>Sar</taxon>
        <taxon>Stramenopiles</taxon>
        <taxon>Oomycota</taxon>
        <taxon>Peronosporomycetes</taxon>
        <taxon>Pythiales</taxon>
        <taxon>Pythiaceae</taxon>
        <taxon>Pythium</taxon>
    </lineage>
</organism>
<keyword evidence="4" id="KW-1185">Reference proteome</keyword>
<dbReference type="Proteomes" id="UP001209570">
    <property type="component" value="Unassembled WGS sequence"/>
</dbReference>
<dbReference type="PROSITE" id="PS50280">
    <property type="entry name" value="SET"/>
    <property type="match status" value="1"/>
</dbReference>
<dbReference type="InterPro" id="IPR001214">
    <property type="entry name" value="SET_dom"/>
</dbReference>
<dbReference type="PANTHER" id="PTHR13271">
    <property type="entry name" value="UNCHARACTERIZED PUTATIVE METHYLTRANSFERASE"/>
    <property type="match status" value="1"/>
</dbReference>
<protein>
    <recommendedName>
        <fullName evidence="2">SET domain-containing protein</fullName>
    </recommendedName>
</protein>
<dbReference type="InterPro" id="IPR050600">
    <property type="entry name" value="SETD3_SETD6_MTase"/>
</dbReference>
<dbReference type="InterPro" id="IPR046341">
    <property type="entry name" value="SET_dom_sf"/>
</dbReference>
<proteinExistence type="predicted"/>
<evidence type="ECO:0000313" key="3">
    <source>
        <dbReference type="EMBL" id="KAJ0408011.1"/>
    </source>
</evidence>
<feature type="region of interest" description="Disordered" evidence="1">
    <location>
        <begin position="308"/>
        <end position="328"/>
    </location>
</feature>
<name>A0AAD5LRL4_PYTIN</name>
<dbReference type="GO" id="GO:0016279">
    <property type="term" value="F:protein-lysine N-methyltransferase activity"/>
    <property type="evidence" value="ECO:0007669"/>
    <property type="project" value="TreeGrafter"/>
</dbReference>
<feature type="compositionally biased region" description="Acidic residues" evidence="1">
    <location>
        <begin position="436"/>
        <end position="464"/>
    </location>
</feature>
<dbReference type="CDD" id="cd10527">
    <property type="entry name" value="SET_LSMT"/>
    <property type="match status" value="1"/>
</dbReference>
<evidence type="ECO:0000259" key="2">
    <source>
        <dbReference type="PROSITE" id="PS50280"/>
    </source>
</evidence>
<accession>A0AAD5LRL4</accession>
<feature type="compositionally biased region" description="Acidic residues" evidence="1">
    <location>
        <begin position="314"/>
        <end position="323"/>
    </location>
</feature>
<dbReference type="AlphaFoldDB" id="A0AAD5LRL4"/>
<dbReference type="SUPFAM" id="SSF82199">
    <property type="entry name" value="SET domain"/>
    <property type="match status" value="1"/>
</dbReference>
<feature type="domain" description="SET" evidence="2">
    <location>
        <begin position="13"/>
        <end position="247"/>
    </location>
</feature>